<dbReference type="InterPro" id="IPR036691">
    <property type="entry name" value="Endo/exonu/phosph_ase_sf"/>
</dbReference>
<evidence type="ECO:0000313" key="1">
    <source>
        <dbReference type="EMBL" id="GES91267.1"/>
    </source>
</evidence>
<evidence type="ECO:0000313" key="2">
    <source>
        <dbReference type="Proteomes" id="UP000615446"/>
    </source>
</evidence>
<comment type="caution">
    <text evidence="1">The sequence shown here is derived from an EMBL/GenBank/DDBJ whole genome shotgun (WGS) entry which is preliminary data.</text>
</comment>
<accession>A0A8H3QTW4</accession>
<evidence type="ECO:0008006" key="3">
    <source>
        <dbReference type="Google" id="ProtNLM"/>
    </source>
</evidence>
<dbReference type="EMBL" id="BLAL01000199">
    <property type="protein sequence ID" value="GES91267.1"/>
    <property type="molecule type" value="Genomic_DNA"/>
</dbReference>
<organism evidence="1 2">
    <name type="scientific">Rhizophagus clarus</name>
    <dbReference type="NCBI Taxonomy" id="94130"/>
    <lineage>
        <taxon>Eukaryota</taxon>
        <taxon>Fungi</taxon>
        <taxon>Fungi incertae sedis</taxon>
        <taxon>Mucoromycota</taxon>
        <taxon>Glomeromycotina</taxon>
        <taxon>Glomeromycetes</taxon>
        <taxon>Glomerales</taxon>
        <taxon>Glomeraceae</taxon>
        <taxon>Rhizophagus</taxon>
    </lineage>
</organism>
<proteinExistence type="predicted"/>
<protein>
    <recommendedName>
        <fullName evidence="3">Endonuclease/exonuclease/phosphatase domain-containing protein</fullName>
    </recommendedName>
</protein>
<name>A0A8H3QTW4_9GLOM</name>
<dbReference type="AlphaFoldDB" id="A0A8H3QTW4"/>
<sequence>MNKTKEPAYDDSSFSEEEQLKNMLHTQCTLVQKVDQTTGGLQGMIEGAIQNFLGFATSSTSEQQFILLEDNEEYLPTENEEEEADKQKISLKHVPQIQKINFRIATLNIQTINQEKIVDVMEYMTTNNIDILSLAETNVNKNTLKTLEHTVQDKFKLYFMTEEKKGTGIRFLVKKEFAVYVQQFQHFEGHKEKPQVKRLYKQIEHWTNQCLDSFVKDIIIMGDFNTKWNEYEFLDAPH</sequence>
<dbReference type="Proteomes" id="UP000615446">
    <property type="component" value="Unassembled WGS sequence"/>
</dbReference>
<gene>
    <name evidence="1" type="ORF">RCL2_001809900</name>
</gene>
<reference evidence="1" key="1">
    <citation type="submission" date="2019-10" db="EMBL/GenBank/DDBJ databases">
        <title>Conservation and host-specific expression of non-tandemly repeated heterogenous ribosome RNA gene in arbuscular mycorrhizal fungi.</title>
        <authorList>
            <person name="Maeda T."/>
            <person name="Kobayashi Y."/>
            <person name="Nakagawa T."/>
            <person name="Ezawa T."/>
            <person name="Yamaguchi K."/>
            <person name="Bino T."/>
            <person name="Nishimoto Y."/>
            <person name="Shigenobu S."/>
            <person name="Kawaguchi M."/>
        </authorList>
    </citation>
    <scope>NUCLEOTIDE SEQUENCE</scope>
    <source>
        <strain evidence="1">HR1</strain>
    </source>
</reference>
<dbReference type="SUPFAM" id="SSF56219">
    <property type="entry name" value="DNase I-like"/>
    <property type="match status" value="1"/>
</dbReference>
<dbReference type="Gene3D" id="3.60.10.10">
    <property type="entry name" value="Endonuclease/exonuclease/phosphatase"/>
    <property type="match status" value="1"/>
</dbReference>